<reference evidence="3" key="5">
    <citation type="submission" date="2018-04" db="UniProtKB">
        <authorList>
            <consortium name="EnsemblFungi"/>
        </authorList>
    </citation>
    <scope>IDENTIFICATION</scope>
    <source>
        <strain evidence="3">R3-111a-1</strain>
    </source>
</reference>
<name>J3NKQ1_GAET3</name>
<organism evidence="2">
    <name type="scientific">Gaeumannomyces tritici (strain R3-111a-1)</name>
    <name type="common">Wheat and barley take-all root rot fungus</name>
    <name type="synonym">Gaeumannomyces graminis var. tritici</name>
    <dbReference type="NCBI Taxonomy" id="644352"/>
    <lineage>
        <taxon>Eukaryota</taxon>
        <taxon>Fungi</taxon>
        <taxon>Dikarya</taxon>
        <taxon>Ascomycota</taxon>
        <taxon>Pezizomycotina</taxon>
        <taxon>Sordariomycetes</taxon>
        <taxon>Sordariomycetidae</taxon>
        <taxon>Magnaporthales</taxon>
        <taxon>Magnaporthaceae</taxon>
        <taxon>Gaeumannomyces</taxon>
    </lineage>
</organism>
<feature type="region of interest" description="Disordered" evidence="1">
    <location>
        <begin position="1"/>
        <end position="20"/>
    </location>
</feature>
<reference evidence="3" key="4">
    <citation type="journal article" date="2015" name="G3 (Bethesda)">
        <title>Genome sequences of three phytopathogenic species of the Magnaporthaceae family of fungi.</title>
        <authorList>
            <person name="Okagaki L.H."/>
            <person name="Nunes C.C."/>
            <person name="Sailsbery J."/>
            <person name="Clay B."/>
            <person name="Brown D."/>
            <person name="John T."/>
            <person name="Oh Y."/>
            <person name="Young N."/>
            <person name="Fitzgerald M."/>
            <person name="Haas B.J."/>
            <person name="Zeng Q."/>
            <person name="Young S."/>
            <person name="Adiconis X."/>
            <person name="Fan L."/>
            <person name="Levin J.Z."/>
            <person name="Mitchell T.K."/>
            <person name="Okubara P.A."/>
            <person name="Farman M.L."/>
            <person name="Kohn L.M."/>
            <person name="Birren B."/>
            <person name="Ma L.-J."/>
            <person name="Dean R.A."/>
        </authorList>
    </citation>
    <scope>NUCLEOTIDE SEQUENCE</scope>
    <source>
        <strain evidence="3">R3-111a-1</strain>
    </source>
</reference>
<feature type="region of interest" description="Disordered" evidence="1">
    <location>
        <begin position="69"/>
        <end position="88"/>
    </location>
</feature>
<reference evidence="2" key="3">
    <citation type="submission" date="2010-09" db="EMBL/GenBank/DDBJ databases">
        <title>Annotation of Gaeumannomyces graminis var. tritici R3-111a-1.</title>
        <authorList>
            <consortium name="The Broad Institute Genome Sequencing Platform"/>
            <person name="Ma L.-J."/>
            <person name="Dead R."/>
            <person name="Young S.K."/>
            <person name="Zeng Q."/>
            <person name="Gargeya S."/>
            <person name="Fitzgerald M."/>
            <person name="Haas B."/>
            <person name="Abouelleil A."/>
            <person name="Alvarado L."/>
            <person name="Arachchi H.M."/>
            <person name="Berlin A."/>
            <person name="Brown A."/>
            <person name="Chapman S.B."/>
            <person name="Chen Z."/>
            <person name="Dunbar C."/>
            <person name="Freedman E."/>
            <person name="Gearin G."/>
            <person name="Gellesch M."/>
            <person name="Goldberg J."/>
            <person name="Griggs A."/>
            <person name="Gujja S."/>
            <person name="Heiman D."/>
            <person name="Howarth C."/>
            <person name="Larson L."/>
            <person name="Lui A."/>
            <person name="MacDonald P.J.P."/>
            <person name="Mehta T."/>
            <person name="Montmayeur A."/>
            <person name="Murphy C."/>
            <person name="Neiman D."/>
            <person name="Pearson M."/>
            <person name="Priest M."/>
            <person name="Roberts A."/>
            <person name="Saif S."/>
            <person name="Shea T."/>
            <person name="Shenoy N."/>
            <person name="Sisk P."/>
            <person name="Stolte C."/>
            <person name="Sykes S."/>
            <person name="Yandava C."/>
            <person name="Wortman J."/>
            <person name="Nusbaum C."/>
            <person name="Birren B."/>
        </authorList>
    </citation>
    <scope>NUCLEOTIDE SEQUENCE</scope>
    <source>
        <strain evidence="2">R3-111a-1</strain>
    </source>
</reference>
<evidence type="ECO:0000256" key="1">
    <source>
        <dbReference type="SAM" id="MobiDB-lite"/>
    </source>
</evidence>
<gene>
    <name evidence="3" type="primary">20342300</name>
    <name evidence="2" type="ORF">GGTG_01842</name>
</gene>
<evidence type="ECO:0000313" key="3">
    <source>
        <dbReference type="EnsemblFungi" id="EJT81868"/>
    </source>
</evidence>
<dbReference type="RefSeq" id="XP_009217877.1">
    <property type="nucleotide sequence ID" value="XM_009219613.1"/>
</dbReference>
<dbReference type="GeneID" id="20342300"/>
<dbReference type="VEuPathDB" id="FungiDB:GGTG_01842"/>
<dbReference type="EnsemblFungi" id="EJT81868">
    <property type="protein sequence ID" value="EJT81868"/>
    <property type="gene ID" value="GGTG_01842"/>
</dbReference>
<accession>J3NKQ1</accession>
<dbReference type="EMBL" id="GL385395">
    <property type="protein sequence ID" value="EJT81868.1"/>
    <property type="molecule type" value="Genomic_DNA"/>
</dbReference>
<proteinExistence type="predicted"/>
<dbReference type="HOGENOM" id="CLU_2469200_0_0_1"/>
<feature type="compositionally biased region" description="Basic and acidic residues" evidence="1">
    <location>
        <begin position="77"/>
        <end position="88"/>
    </location>
</feature>
<keyword evidence="4" id="KW-1185">Reference proteome</keyword>
<reference evidence="4" key="1">
    <citation type="submission" date="2010-07" db="EMBL/GenBank/DDBJ databases">
        <title>The genome sequence of Gaeumannomyces graminis var. tritici strain R3-111a-1.</title>
        <authorList>
            <consortium name="The Broad Institute Genome Sequencing Platform"/>
            <person name="Ma L.-J."/>
            <person name="Dead R."/>
            <person name="Young S."/>
            <person name="Zeng Q."/>
            <person name="Koehrsen M."/>
            <person name="Alvarado L."/>
            <person name="Berlin A."/>
            <person name="Chapman S.B."/>
            <person name="Chen Z."/>
            <person name="Freedman E."/>
            <person name="Gellesch M."/>
            <person name="Goldberg J."/>
            <person name="Griggs A."/>
            <person name="Gujja S."/>
            <person name="Heilman E.R."/>
            <person name="Heiman D."/>
            <person name="Hepburn T."/>
            <person name="Howarth C."/>
            <person name="Jen D."/>
            <person name="Larson L."/>
            <person name="Mehta T."/>
            <person name="Neiman D."/>
            <person name="Pearson M."/>
            <person name="Roberts A."/>
            <person name="Saif S."/>
            <person name="Shea T."/>
            <person name="Shenoy N."/>
            <person name="Sisk P."/>
            <person name="Stolte C."/>
            <person name="Sykes S."/>
            <person name="Walk T."/>
            <person name="White J."/>
            <person name="Yandava C."/>
            <person name="Haas B."/>
            <person name="Nusbaum C."/>
            <person name="Birren B."/>
        </authorList>
    </citation>
    <scope>NUCLEOTIDE SEQUENCE [LARGE SCALE GENOMIC DNA]</scope>
    <source>
        <strain evidence="4">R3-111a-1</strain>
    </source>
</reference>
<protein>
    <submittedName>
        <fullName evidence="2 3">Uncharacterized protein</fullName>
    </submittedName>
</protein>
<evidence type="ECO:0000313" key="4">
    <source>
        <dbReference type="Proteomes" id="UP000006039"/>
    </source>
</evidence>
<reference evidence="2" key="2">
    <citation type="submission" date="2010-07" db="EMBL/GenBank/DDBJ databases">
        <authorList>
            <consortium name="The Broad Institute Genome Sequencing Platform"/>
            <consortium name="Broad Institute Genome Sequencing Center for Infectious Disease"/>
            <person name="Ma L.-J."/>
            <person name="Dead R."/>
            <person name="Young S."/>
            <person name="Zeng Q."/>
            <person name="Koehrsen M."/>
            <person name="Alvarado L."/>
            <person name="Berlin A."/>
            <person name="Chapman S.B."/>
            <person name="Chen Z."/>
            <person name="Freedman E."/>
            <person name="Gellesch M."/>
            <person name="Goldberg J."/>
            <person name="Griggs A."/>
            <person name="Gujja S."/>
            <person name="Heilman E.R."/>
            <person name="Heiman D."/>
            <person name="Hepburn T."/>
            <person name="Howarth C."/>
            <person name="Jen D."/>
            <person name="Larson L."/>
            <person name="Mehta T."/>
            <person name="Neiman D."/>
            <person name="Pearson M."/>
            <person name="Roberts A."/>
            <person name="Saif S."/>
            <person name="Shea T."/>
            <person name="Shenoy N."/>
            <person name="Sisk P."/>
            <person name="Stolte C."/>
            <person name="Sykes S."/>
            <person name="Walk T."/>
            <person name="White J."/>
            <person name="Yandava C."/>
            <person name="Haas B."/>
            <person name="Nusbaum C."/>
            <person name="Birren B."/>
        </authorList>
    </citation>
    <scope>NUCLEOTIDE SEQUENCE</scope>
    <source>
        <strain evidence="2">R3-111a-1</strain>
    </source>
</reference>
<dbReference type="Proteomes" id="UP000006039">
    <property type="component" value="Unassembled WGS sequence"/>
</dbReference>
<sequence length="88" mass="10143">MVDEPWTAKPRKCSDARRRIRSGPKYARYGRSITHHFINSHTPAPTRQEGQGIRWDSMDVDARFLSSSLTGRHHSREKAAREVDANQI</sequence>
<dbReference type="AlphaFoldDB" id="J3NKQ1"/>
<evidence type="ECO:0000313" key="2">
    <source>
        <dbReference type="EMBL" id="EJT81868.1"/>
    </source>
</evidence>